<evidence type="ECO:0000256" key="3">
    <source>
        <dbReference type="ARBA" id="ARBA00007226"/>
    </source>
</evidence>
<evidence type="ECO:0000256" key="1">
    <source>
        <dbReference type="ARBA" id="ARBA00004532"/>
    </source>
</evidence>
<sequence>MASELWLKALSLLMAILVCELEGSSQSPCPTSPSICFQPAIRGFCRAYFRRYYFDSKSGKCKMFIYGGCSGNRNNFRDKKSCDQRCAAICPYTPTTAPTRPRPKICPAILRGLCTLPPVKGPCRARKKRFYYDQRTNQCRMFIYGGCRGNGNNFKTKKRCRQSCPNKCFRRKWPKGGRGPGG</sequence>
<evidence type="ECO:0000256" key="9">
    <source>
        <dbReference type="SAM" id="SignalP"/>
    </source>
</evidence>
<evidence type="ECO:0000256" key="4">
    <source>
        <dbReference type="ARBA" id="ARBA00022525"/>
    </source>
</evidence>
<dbReference type="InterPro" id="IPR050098">
    <property type="entry name" value="TFPI/VKTCI-like"/>
</dbReference>
<keyword evidence="12" id="KW-1185">Reference proteome</keyword>
<dbReference type="Proteomes" id="UP001159405">
    <property type="component" value="Unassembled WGS sequence"/>
</dbReference>
<evidence type="ECO:0000259" key="10">
    <source>
        <dbReference type="PROSITE" id="PS50279"/>
    </source>
</evidence>
<evidence type="ECO:0000256" key="5">
    <source>
        <dbReference type="ARBA" id="ARBA00022690"/>
    </source>
</evidence>
<keyword evidence="4" id="KW-0964">Secreted</keyword>
<dbReference type="InterPro" id="IPR002223">
    <property type="entry name" value="Kunitz_BPTI"/>
</dbReference>
<evidence type="ECO:0000256" key="8">
    <source>
        <dbReference type="ARBA" id="ARBA00023331"/>
    </source>
</evidence>
<dbReference type="PANTHER" id="PTHR10083">
    <property type="entry name" value="KUNITZ-TYPE PROTEASE INHIBITOR-RELATED"/>
    <property type="match status" value="1"/>
</dbReference>
<feature type="chain" id="PRO_5046845400" description="BPTI/Kunitz inhibitor domain-containing protein" evidence="9">
    <location>
        <begin position="27"/>
        <end position="182"/>
    </location>
</feature>
<dbReference type="InterPro" id="IPR036880">
    <property type="entry name" value="Kunitz_BPTI_sf"/>
</dbReference>
<accession>A0ABN8P7M0</accession>
<evidence type="ECO:0000313" key="11">
    <source>
        <dbReference type="EMBL" id="CAH3135631.1"/>
    </source>
</evidence>
<comment type="caution">
    <text evidence="11">The sequence shown here is derived from an EMBL/GenBank/DDBJ whole genome shotgun (WGS) entry which is preliminary data.</text>
</comment>
<protein>
    <recommendedName>
        <fullName evidence="10">BPTI/Kunitz inhibitor domain-containing protein</fullName>
    </recommendedName>
</protein>
<keyword evidence="7" id="KW-1015">Disulfide bond</keyword>
<dbReference type="PRINTS" id="PR00759">
    <property type="entry name" value="BASICPTASE"/>
</dbReference>
<dbReference type="SMART" id="SM00131">
    <property type="entry name" value="KU"/>
    <property type="match status" value="2"/>
</dbReference>
<evidence type="ECO:0000256" key="2">
    <source>
        <dbReference type="ARBA" id="ARBA00004613"/>
    </source>
</evidence>
<evidence type="ECO:0000313" key="12">
    <source>
        <dbReference type="Proteomes" id="UP001159405"/>
    </source>
</evidence>
<organism evidence="11 12">
    <name type="scientific">Porites lobata</name>
    <dbReference type="NCBI Taxonomy" id="104759"/>
    <lineage>
        <taxon>Eukaryota</taxon>
        <taxon>Metazoa</taxon>
        <taxon>Cnidaria</taxon>
        <taxon>Anthozoa</taxon>
        <taxon>Hexacorallia</taxon>
        <taxon>Scleractinia</taxon>
        <taxon>Fungiina</taxon>
        <taxon>Poritidae</taxon>
        <taxon>Porites</taxon>
    </lineage>
</organism>
<dbReference type="SUPFAM" id="SSF57362">
    <property type="entry name" value="BPTI-like"/>
    <property type="match status" value="2"/>
</dbReference>
<dbReference type="PROSITE" id="PS50279">
    <property type="entry name" value="BPTI_KUNITZ_2"/>
    <property type="match status" value="2"/>
</dbReference>
<keyword evidence="6" id="KW-0722">Serine protease inhibitor</keyword>
<comment type="similarity">
    <text evidence="3">Belongs to the venom Kunitz-type family. Sea anemone type 2 potassium channel toxin subfamily.</text>
</comment>
<dbReference type="PROSITE" id="PS00280">
    <property type="entry name" value="BPTI_KUNITZ_1"/>
    <property type="match status" value="2"/>
</dbReference>
<comment type="subcellular location">
    <subcellularLocation>
        <location evidence="1">Nematocyst</location>
    </subcellularLocation>
    <subcellularLocation>
        <location evidence="2">Secreted</location>
    </subcellularLocation>
</comment>
<dbReference type="Pfam" id="PF00014">
    <property type="entry name" value="Kunitz_BPTI"/>
    <property type="match status" value="2"/>
</dbReference>
<feature type="signal peptide" evidence="9">
    <location>
        <begin position="1"/>
        <end position="26"/>
    </location>
</feature>
<gene>
    <name evidence="11" type="ORF">PLOB_00037996</name>
</gene>
<keyword evidence="5" id="KW-0646">Protease inhibitor</keyword>
<dbReference type="PANTHER" id="PTHR10083:SF328">
    <property type="entry name" value="TISSUE FACTOR PATHWAY INHIBITOR"/>
    <property type="match status" value="1"/>
</dbReference>
<reference evidence="11 12" key="1">
    <citation type="submission" date="2022-05" db="EMBL/GenBank/DDBJ databases">
        <authorList>
            <consortium name="Genoscope - CEA"/>
            <person name="William W."/>
        </authorList>
    </citation>
    <scope>NUCLEOTIDE SEQUENCE [LARGE SCALE GENOMIC DNA]</scope>
</reference>
<feature type="domain" description="BPTI/Kunitz inhibitor" evidence="10">
    <location>
        <begin position="36"/>
        <end position="86"/>
    </location>
</feature>
<feature type="domain" description="BPTI/Kunitz inhibitor" evidence="10">
    <location>
        <begin position="114"/>
        <end position="164"/>
    </location>
</feature>
<dbReference type="Gene3D" id="4.10.410.10">
    <property type="entry name" value="Pancreatic trypsin inhibitor Kunitz domain"/>
    <property type="match status" value="2"/>
</dbReference>
<keyword evidence="9" id="KW-0732">Signal</keyword>
<keyword evidence="8" id="KW-0166">Nematocyst</keyword>
<name>A0ABN8P7M0_9CNID</name>
<dbReference type="EMBL" id="CALNXK010000056">
    <property type="protein sequence ID" value="CAH3135631.1"/>
    <property type="molecule type" value="Genomic_DNA"/>
</dbReference>
<dbReference type="InterPro" id="IPR020901">
    <property type="entry name" value="Prtase_inh_Kunz-CS"/>
</dbReference>
<proteinExistence type="inferred from homology"/>
<dbReference type="CDD" id="cd00109">
    <property type="entry name" value="Kunitz-type"/>
    <property type="match status" value="2"/>
</dbReference>
<evidence type="ECO:0000256" key="7">
    <source>
        <dbReference type="ARBA" id="ARBA00023157"/>
    </source>
</evidence>
<evidence type="ECO:0000256" key="6">
    <source>
        <dbReference type="ARBA" id="ARBA00022900"/>
    </source>
</evidence>